<name>A0A840G370_9BURK</name>
<evidence type="ECO:0000313" key="9">
    <source>
        <dbReference type="Proteomes" id="UP000524450"/>
    </source>
</evidence>
<dbReference type="CDD" id="cd00801">
    <property type="entry name" value="INT_P4_C"/>
    <property type="match status" value="1"/>
</dbReference>
<keyword evidence="4" id="KW-0233">DNA recombination</keyword>
<dbReference type="EMBL" id="JACIFZ010000018">
    <property type="protein sequence ID" value="MBB4225999.1"/>
    <property type="molecule type" value="Genomic_DNA"/>
</dbReference>
<evidence type="ECO:0000256" key="2">
    <source>
        <dbReference type="ARBA" id="ARBA00022908"/>
    </source>
</evidence>
<evidence type="ECO:0000313" key="8">
    <source>
        <dbReference type="EMBL" id="MBB4225999.1"/>
    </source>
</evidence>
<evidence type="ECO:0000256" key="1">
    <source>
        <dbReference type="ARBA" id="ARBA00008857"/>
    </source>
</evidence>
<dbReference type="Gene3D" id="1.10.443.10">
    <property type="entry name" value="Intergrase catalytic core"/>
    <property type="match status" value="1"/>
</dbReference>
<dbReference type="InterPro" id="IPR011010">
    <property type="entry name" value="DNA_brk_join_enz"/>
</dbReference>
<dbReference type="InterPro" id="IPR050808">
    <property type="entry name" value="Phage_Integrase"/>
</dbReference>
<proteinExistence type="inferred from homology"/>
<accession>A0A840G370</accession>
<evidence type="ECO:0000256" key="4">
    <source>
        <dbReference type="ARBA" id="ARBA00023172"/>
    </source>
</evidence>
<dbReference type="PANTHER" id="PTHR30629:SF2">
    <property type="entry name" value="PROPHAGE INTEGRASE INTS-RELATED"/>
    <property type="match status" value="1"/>
</dbReference>
<dbReference type="InterPro" id="IPR038488">
    <property type="entry name" value="Integrase_DNA-bd_sf"/>
</dbReference>
<dbReference type="RefSeq" id="WP_184642692.1">
    <property type="nucleotide sequence ID" value="NZ_JACIFZ010000018.1"/>
</dbReference>
<feature type="domain" description="Core-binding (CB)" evidence="7">
    <location>
        <begin position="103"/>
        <end position="184"/>
    </location>
</feature>
<dbReference type="Pfam" id="PF13356">
    <property type="entry name" value="Arm-DNA-bind_3"/>
    <property type="match status" value="1"/>
</dbReference>
<dbReference type="InterPro" id="IPR053876">
    <property type="entry name" value="Phage_int_M"/>
</dbReference>
<dbReference type="GO" id="GO:0015074">
    <property type="term" value="P:DNA integration"/>
    <property type="evidence" value="ECO:0007669"/>
    <property type="project" value="UniProtKB-KW"/>
</dbReference>
<organism evidence="8 9">
    <name type="scientific">Variovorax guangxiensis</name>
    <dbReference type="NCBI Taxonomy" id="1775474"/>
    <lineage>
        <taxon>Bacteria</taxon>
        <taxon>Pseudomonadati</taxon>
        <taxon>Pseudomonadota</taxon>
        <taxon>Betaproteobacteria</taxon>
        <taxon>Burkholderiales</taxon>
        <taxon>Comamonadaceae</taxon>
        <taxon>Variovorax</taxon>
    </lineage>
</organism>
<dbReference type="InterPro" id="IPR002104">
    <property type="entry name" value="Integrase_catalytic"/>
</dbReference>
<dbReference type="PANTHER" id="PTHR30629">
    <property type="entry name" value="PROPHAGE INTEGRASE"/>
    <property type="match status" value="1"/>
</dbReference>
<protein>
    <submittedName>
        <fullName evidence="8">Integrase</fullName>
    </submittedName>
</protein>
<dbReference type="InterPro" id="IPR010998">
    <property type="entry name" value="Integrase_recombinase_N"/>
</dbReference>
<comment type="similarity">
    <text evidence="1">Belongs to the 'phage' integrase family.</text>
</comment>
<gene>
    <name evidence="8" type="ORF">GGD71_006812</name>
</gene>
<evidence type="ECO:0000259" key="6">
    <source>
        <dbReference type="PROSITE" id="PS51898"/>
    </source>
</evidence>
<evidence type="ECO:0000256" key="3">
    <source>
        <dbReference type="ARBA" id="ARBA00023125"/>
    </source>
</evidence>
<reference evidence="8 9" key="1">
    <citation type="submission" date="2020-08" db="EMBL/GenBank/DDBJ databases">
        <title>Genomic Encyclopedia of Type Strains, Phase IV (KMG-V): Genome sequencing to study the core and pangenomes of soil and plant-associated prokaryotes.</title>
        <authorList>
            <person name="Whitman W."/>
        </authorList>
    </citation>
    <scope>NUCLEOTIDE SEQUENCE [LARGE SCALE GENOMIC DNA]</scope>
    <source>
        <strain evidence="8 9">34/80</strain>
    </source>
</reference>
<evidence type="ECO:0000259" key="7">
    <source>
        <dbReference type="PROSITE" id="PS51900"/>
    </source>
</evidence>
<dbReference type="InterPro" id="IPR044068">
    <property type="entry name" value="CB"/>
</dbReference>
<sequence>MPKRSRELSAMEVGRLREEGDHNVGGIPGLYLQIIDGSRSWILRFKFGARRRRMGLGSFPAVPLAQARERAREAHKLLDEGVDPIEARDAVKKAALASQARALTFKVACERFIAAKESEWRNPKHRQQWENTLETYAEPVIGQLDVSAIGQDEVLRVLDPIWRTKTETASRLRGRIEQVLDWAKTRGHRQGENPAAWRGHLDKLLPKPEKIAKVKHHPAVPVAKVAEAVAALRAVEGVSAQALLFQVLTAGRSGEIRGARWPEFDLEAGQWDVPAERMKGKRPHRVPLSTQAIELLKSMPRYEQCDLVFPGRKMQPLSDMSLTACMRRLNFLDAAGRVCVPHGLRSTFRDWAAEYTHYPPEMAEMALAHAIESKVEAAYRRGDMLAKRLAMMQDWADYCMPAPPPKRKRQKA</sequence>
<dbReference type="GO" id="GO:0006310">
    <property type="term" value="P:DNA recombination"/>
    <property type="evidence" value="ECO:0007669"/>
    <property type="project" value="UniProtKB-KW"/>
</dbReference>
<comment type="caution">
    <text evidence="8">The sequence shown here is derived from an EMBL/GenBank/DDBJ whole genome shotgun (WGS) entry which is preliminary data.</text>
</comment>
<dbReference type="InterPro" id="IPR025166">
    <property type="entry name" value="Integrase_DNA_bind_dom"/>
</dbReference>
<dbReference type="Gene3D" id="3.30.160.390">
    <property type="entry name" value="Integrase, DNA-binding domain"/>
    <property type="match status" value="1"/>
</dbReference>
<dbReference type="GO" id="GO:0003677">
    <property type="term" value="F:DNA binding"/>
    <property type="evidence" value="ECO:0007669"/>
    <property type="project" value="UniProtKB-UniRule"/>
</dbReference>
<dbReference type="InterPro" id="IPR013762">
    <property type="entry name" value="Integrase-like_cat_sf"/>
</dbReference>
<feature type="domain" description="Tyr recombinase" evidence="6">
    <location>
        <begin position="215"/>
        <end position="392"/>
    </location>
</feature>
<dbReference type="Pfam" id="PF22022">
    <property type="entry name" value="Phage_int_M"/>
    <property type="match status" value="1"/>
</dbReference>
<dbReference type="PROSITE" id="PS51898">
    <property type="entry name" value="TYR_RECOMBINASE"/>
    <property type="match status" value="1"/>
</dbReference>
<dbReference type="Pfam" id="PF00589">
    <property type="entry name" value="Phage_integrase"/>
    <property type="match status" value="1"/>
</dbReference>
<keyword evidence="2" id="KW-0229">DNA integration</keyword>
<dbReference type="Gene3D" id="1.10.150.130">
    <property type="match status" value="1"/>
</dbReference>
<keyword evidence="3 5" id="KW-0238">DNA-binding</keyword>
<dbReference type="SUPFAM" id="SSF56349">
    <property type="entry name" value="DNA breaking-rejoining enzymes"/>
    <property type="match status" value="1"/>
</dbReference>
<evidence type="ECO:0000256" key="5">
    <source>
        <dbReference type="PROSITE-ProRule" id="PRU01248"/>
    </source>
</evidence>
<dbReference type="Proteomes" id="UP000524450">
    <property type="component" value="Unassembled WGS sequence"/>
</dbReference>
<dbReference type="AlphaFoldDB" id="A0A840G370"/>
<dbReference type="PROSITE" id="PS51900">
    <property type="entry name" value="CB"/>
    <property type="match status" value="1"/>
</dbReference>